<evidence type="ECO:0000313" key="9">
    <source>
        <dbReference type="EMBL" id="RMZ55705.1"/>
    </source>
</evidence>
<feature type="transmembrane region" description="Helical" evidence="7">
    <location>
        <begin position="162"/>
        <end position="181"/>
    </location>
</feature>
<evidence type="ECO:0000313" key="10">
    <source>
        <dbReference type="Proteomes" id="UP000279271"/>
    </source>
</evidence>
<dbReference type="GO" id="GO:0022857">
    <property type="term" value="F:transmembrane transporter activity"/>
    <property type="evidence" value="ECO:0007669"/>
    <property type="project" value="InterPro"/>
</dbReference>
<comment type="caution">
    <text evidence="9">The sequence shown here is derived from an EMBL/GenBank/DDBJ whole genome shotgun (WGS) entry which is preliminary data.</text>
</comment>
<dbReference type="GO" id="GO:0016020">
    <property type="term" value="C:membrane"/>
    <property type="evidence" value="ECO:0007669"/>
    <property type="project" value="UniProtKB-SubCell"/>
</dbReference>
<feature type="transmembrane region" description="Helical" evidence="7">
    <location>
        <begin position="41"/>
        <end position="62"/>
    </location>
</feature>
<feature type="domain" description="Major facilitator superfamily (MFS) profile" evidence="8">
    <location>
        <begin position="1"/>
        <end position="405"/>
    </location>
</feature>
<dbReference type="PANTHER" id="PTHR23505">
    <property type="entry name" value="SPINSTER"/>
    <property type="match status" value="1"/>
</dbReference>
<name>A0A3M7L142_AUXPR</name>
<evidence type="ECO:0000256" key="4">
    <source>
        <dbReference type="ARBA" id="ARBA00022989"/>
    </source>
</evidence>
<dbReference type="EMBL" id="QOKY01000159">
    <property type="protein sequence ID" value="RMZ55705.1"/>
    <property type="molecule type" value="Genomic_DNA"/>
</dbReference>
<feature type="transmembrane region" description="Helical" evidence="7">
    <location>
        <begin position="381"/>
        <end position="400"/>
    </location>
</feature>
<comment type="subcellular location">
    <subcellularLocation>
        <location evidence="1">Membrane</location>
        <topology evidence="1">Multi-pass membrane protein</topology>
    </subcellularLocation>
</comment>
<dbReference type="InterPro" id="IPR011701">
    <property type="entry name" value="MFS"/>
</dbReference>
<feature type="transmembrane region" description="Helical" evidence="7">
    <location>
        <begin position="258"/>
        <end position="277"/>
    </location>
</feature>
<evidence type="ECO:0000256" key="1">
    <source>
        <dbReference type="ARBA" id="ARBA00004141"/>
    </source>
</evidence>
<proteinExistence type="inferred from homology"/>
<dbReference type="InterPro" id="IPR020846">
    <property type="entry name" value="MFS_dom"/>
</dbReference>
<dbReference type="SUPFAM" id="SSF103473">
    <property type="entry name" value="MFS general substrate transporter"/>
    <property type="match status" value="1"/>
</dbReference>
<dbReference type="Pfam" id="PF07690">
    <property type="entry name" value="MFS_1"/>
    <property type="match status" value="1"/>
</dbReference>
<dbReference type="AlphaFoldDB" id="A0A3M7L142"/>
<feature type="transmembrane region" description="Helical" evidence="7">
    <location>
        <begin position="312"/>
        <end position="331"/>
    </location>
</feature>
<evidence type="ECO:0000256" key="2">
    <source>
        <dbReference type="ARBA" id="ARBA00022448"/>
    </source>
</evidence>
<dbReference type="InterPro" id="IPR036259">
    <property type="entry name" value="MFS_trans_sf"/>
</dbReference>
<accession>A0A3M7L142</accession>
<evidence type="ECO:0000256" key="6">
    <source>
        <dbReference type="ARBA" id="ARBA00024338"/>
    </source>
</evidence>
<feature type="transmembrane region" description="Helical" evidence="7">
    <location>
        <begin position="284"/>
        <end position="306"/>
    </location>
</feature>
<feature type="non-terminal residue" evidence="9">
    <location>
        <position position="1"/>
    </location>
</feature>
<keyword evidence="3 7" id="KW-0812">Transmembrane</keyword>
<feature type="transmembrane region" description="Helical" evidence="7">
    <location>
        <begin position="132"/>
        <end position="156"/>
    </location>
</feature>
<evidence type="ECO:0000256" key="5">
    <source>
        <dbReference type="ARBA" id="ARBA00023136"/>
    </source>
</evidence>
<evidence type="ECO:0000256" key="3">
    <source>
        <dbReference type="ARBA" id="ARBA00022692"/>
    </source>
</evidence>
<keyword evidence="4 7" id="KW-1133">Transmembrane helix</keyword>
<protein>
    <recommendedName>
        <fullName evidence="8">Major facilitator superfamily (MFS) profile domain-containing protein</fullName>
    </recommendedName>
</protein>
<comment type="similarity">
    <text evidence="6">Belongs to the major facilitator superfamily. Spinster (TC 2.A.1.49) family.</text>
</comment>
<dbReference type="PANTHER" id="PTHR23505:SF79">
    <property type="entry name" value="PROTEIN SPINSTER"/>
    <property type="match status" value="1"/>
</dbReference>
<sequence length="470" mass="47816">ELISWSLPRRRGVISSNGVSGTAGTPGEPGSGIMGAFGLTLFQAGLLPAAFMVGLLVASPAFAEASKQWHALRLIALGLTVWLLAAAASGAAWGFYSLLAARMVVGVGEASFVALAAPFIDDVAPPARKSSWLAAFYLCIPAGVALGYIFGGLLAAGLGWRAPFLLEAALALPLVALLASLPPLDLRGSHSAAGQPGADSLLSSLKADALALARLPVYVLVVAGMTCFTALLGALSYYGPRAGREVFDIPAPTADVTFGGVTVFTGIVGTLIGGVALDGMGSSIHNALLLCAAGLAAGCLLLIGAFALASNFVAFMAVLALGQMCLFATMAPSNAVVLWTVPPGLRAPAMSFSVVALHVLGDVPSPPALGFLQGRLRDWRLSLSLASLLLAAGAACYALATAPARSATDYRAQDAATRPPLEVQDLRDASLADSTAGAGVGGVEGMRLRLLAGQSTPNLAMLRELEENRE</sequence>
<dbReference type="PROSITE" id="PS50850">
    <property type="entry name" value="MFS"/>
    <property type="match status" value="1"/>
</dbReference>
<feature type="transmembrane region" description="Helical" evidence="7">
    <location>
        <begin position="74"/>
        <end position="93"/>
    </location>
</feature>
<evidence type="ECO:0000259" key="8">
    <source>
        <dbReference type="PROSITE" id="PS50850"/>
    </source>
</evidence>
<evidence type="ECO:0000256" key="7">
    <source>
        <dbReference type="SAM" id="Phobius"/>
    </source>
</evidence>
<dbReference type="InterPro" id="IPR044770">
    <property type="entry name" value="MFS_spinster-like"/>
</dbReference>
<dbReference type="Gene3D" id="1.20.1250.20">
    <property type="entry name" value="MFS general substrate transporter like domains"/>
    <property type="match status" value="1"/>
</dbReference>
<reference evidence="10" key="1">
    <citation type="journal article" date="2018" name="Algal Res.">
        <title>Characterization of plant carbon substrate utilization by Auxenochlorella protothecoides.</title>
        <authorList>
            <person name="Vogler B.W."/>
            <person name="Starkenburg S.R."/>
            <person name="Sudasinghe N."/>
            <person name="Schambach J.Y."/>
            <person name="Rollin J.A."/>
            <person name="Pattathil S."/>
            <person name="Barry A.N."/>
        </authorList>
    </citation>
    <scope>NUCLEOTIDE SEQUENCE [LARGE SCALE GENOMIC DNA]</scope>
    <source>
        <strain evidence="10">UTEX 25</strain>
    </source>
</reference>
<organism evidence="9 10">
    <name type="scientific">Auxenochlorella protothecoides</name>
    <name type="common">Green microalga</name>
    <name type="synonym">Chlorella protothecoides</name>
    <dbReference type="NCBI Taxonomy" id="3075"/>
    <lineage>
        <taxon>Eukaryota</taxon>
        <taxon>Viridiplantae</taxon>
        <taxon>Chlorophyta</taxon>
        <taxon>core chlorophytes</taxon>
        <taxon>Trebouxiophyceae</taxon>
        <taxon>Chlorellales</taxon>
        <taxon>Chlorellaceae</taxon>
        <taxon>Auxenochlorella</taxon>
    </lineage>
</organism>
<gene>
    <name evidence="9" type="ORF">APUTEX25_005746</name>
</gene>
<keyword evidence="5 7" id="KW-0472">Membrane</keyword>
<keyword evidence="2" id="KW-0813">Transport</keyword>
<feature type="transmembrane region" description="Helical" evidence="7">
    <location>
        <begin position="215"/>
        <end position="238"/>
    </location>
</feature>
<feature type="transmembrane region" description="Helical" evidence="7">
    <location>
        <begin position="99"/>
        <end position="120"/>
    </location>
</feature>
<dbReference type="Proteomes" id="UP000279271">
    <property type="component" value="Unassembled WGS sequence"/>
</dbReference>